<dbReference type="InterPro" id="IPR021942">
    <property type="entry name" value="DUF3557"/>
</dbReference>
<accession>A0A1I7TAL1</accession>
<protein>
    <submittedName>
        <fullName evidence="3">F-box domain-containing protein</fullName>
    </submittedName>
</protein>
<dbReference type="Proteomes" id="UP000095282">
    <property type="component" value="Unplaced"/>
</dbReference>
<keyword evidence="1" id="KW-0175">Coiled coil</keyword>
<reference evidence="3" key="1">
    <citation type="submission" date="2016-11" db="UniProtKB">
        <authorList>
            <consortium name="WormBaseParasite"/>
        </authorList>
    </citation>
    <scope>IDENTIFICATION</scope>
</reference>
<dbReference type="Pfam" id="PF12078">
    <property type="entry name" value="DUF3557"/>
    <property type="match status" value="1"/>
</dbReference>
<dbReference type="WBParaSite" id="Csp11.Scaffold564.g4055.t1">
    <property type="protein sequence ID" value="Csp11.Scaffold564.g4055.t1"/>
    <property type="gene ID" value="Csp11.Scaffold564.g4055"/>
</dbReference>
<evidence type="ECO:0000313" key="2">
    <source>
        <dbReference type="Proteomes" id="UP000095282"/>
    </source>
</evidence>
<dbReference type="PANTHER" id="PTHR31379">
    <property type="entry name" value="F-BOX C PROTEIN-RELATED-RELATED"/>
    <property type="match status" value="1"/>
</dbReference>
<feature type="coiled-coil region" evidence="1">
    <location>
        <begin position="19"/>
        <end position="49"/>
    </location>
</feature>
<sequence>MLPGNNGFDEKNLFGEYDLENILTNEGRLQKLKEKLEIEKQRLNQLINYQPKGNPILNRDEERRYVRSAFTFPSVNRIYKNEELELLRSDEKVREQMDYINKKIKQMKKELLPFENKRNNIRPKFEIHIIKHQGYSNQDLIERVDYQGDIHMAQESILKFMFAKRRHPIQVNTLIGPPECPIRMPSDMKMRIKHLDLQGGLPMNIQLVKPIIDKSCLPLEKLTVFIGSRGAQGMDHEIIKTSKRLILNGMDFPFIQNLKNQTVELRVHSDDFLKNDGFINLIKNWVETDKPISTCFRFLFCAMKDDSSIKVLKYVSDRIDGVVAGNKCVYIPMRNYSVLNIRYEQGNACNFLI</sequence>
<name>A0A1I7TAL1_9PELO</name>
<organism evidence="2 3">
    <name type="scientific">Caenorhabditis tropicalis</name>
    <dbReference type="NCBI Taxonomy" id="1561998"/>
    <lineage>
        <taxon>Eukaryota</taxon>
        <taxon>Metazoa</taxon>
        <taxon>Ecdysozoa</taxon>
        <taxon>Nematoda</taxon>
        <taxon>Chromadorea</taxon>
        <taxon>Rhabditida</taxon>
        <taxon>Rhabditina</taxon>
        <taxon>Rhabditomorpha</taxon>
        <taxon>Rhabditoidea</taxon>
        <taxon>Rhabditidae</taxon>
        <taxon>Peloderinae</taxon>
        <taxon>Caenorhabditis</taxon>
    </lineage>
</organism>
<dbReference type="AlphaFoldDB" id="A0A1I7TAL1"/>
<evidence type="ECO:0000256" key="1">
    <source>
        <dbReference type="SAM" id="Coils"/>
    </source>
</evidence>
<keyword evidence="2" id="KW-1185">Reference proteome</keyword>
<dbReference type="PANTHER" id="PTHR31379:SF1">
    <property type="entry name" value="F-BOX C PROTEIN-RELATED"/>
    <property type="match status" value="1"/>
</dbReference>
<proteinExistence type="predicted"/>
<evidence type="ECO:0000313" key="3">
    <source>
        <dbReference type="WBParaSite" id="Csp11.Scaffold564.g4055.t1"/>
    </source>
</evidence>